<dbReference type="InterPro" id="IPR036396">
    <property type="entry name" value="Cyt_P450_sf"/>
</dbReference>
<dbReference type="PRINTS" id="PR00465">
    <property type="entry name" value="EP450IV"/>
</dbReference>
<feature type="transmembrane region" description="Helical" evidence="13">
    <location>
        <begin position="12"/>
        <end position="31"/>
    </location>
</feature>
<evidence type="ECO:0000256" key="3">
    <source>
        <dbReference type="ARBA" id="ARBA00010617"/>
    </source>
</evidence>
<evidence type="ECO:0000256" key="11">
    <source>
        <dbReference type="ARBA" id="ARBA00023136"/>
    </source>
</evidence>
<dbReference type="AlphaFoldDB" id="A0A9W9H0K5"/>
<feature type="binding site" description="axial binding residue" evidence="12">
    <location>
        <position position="515"/>
    </location>
    <ligand>
        <name>heme</name>
        <dbReference type="ChEBI" id="CHEBI:30413"/>
    </ligand>
    <ligandPart>
        <name>Fe</name>
        <dbReference type="ChEBI" id="CHEBI:18248"/>
    </ligandPart>
</feature>
<evidence type="ECO:0000256" key="5">
    <source>
        <dbReference type="ARBA" id="ARBA00022692"/>
    </source>
</evidence>
<dbReference type="RefSeq" id="XP_056522371.1">
    <property type="nucleotide sequence ID" value="XM_056665421.1"/>
</dbReference>
<comment type="cofactor">
    <cofactor evidence="1 12">
        <name>heme</name>
        <dbReference type="ChEBI" id="CHEBI:30413"/>
    </cofactor>
</comment>
<keyword evidence="10" id="KW-0503">Monooxygenase</keyword>
<reference evidence="14" key="1">
    <citation type="submission" date="2022-11" db="EMBL/GenBank/DDBJ databases">
        <authorList>
            <person name="Petersen C."/>
        </authorList>
    </citation>
    <scope>NUCLEOTIDE SEQUENCE</scope>
    <source>
        <strain evidence="14">IBT 22155</strain>
    </source>
</reference>
<dbReference type="InterPro" id="IPR001128">
    <property type="entry name" value="Cyt_P450"/>
</dbReference>
<keyword evidence="11 13" id="KW-0472">Membrane</keyword>
<dbReference type="GeneID" id="81404591"/>
<dbReference type="GO" id="GO:0004497">
    <property type="term" value="F:monooxygenase activity"/>
    <property type="evidence" value="ECO:0007669"/>
    <property type="project" value="UniProtKB-KW"/>
</dbReference>
<dbReference type="Proteomes" id="UP001149079">
    <property type="component" value="Unassembled WGS sequence"/>
</dbReference>
<evidence type="ECO:0000256" key="2">
    <source>
        <dbReference type="ARBA" id="ARBA00004370"/>
    </source>
</evidence>
<gene>
    <name evidence="14" type="ORF">N7515_004677</name>
</gene>
<dbReference type="GO" id="GO:0016705">
    <property type="term" value="F:oxidoreductase activity, acting on paired donors, with incorporation or reduction of molecular oxygen"/>
    <property type="evidence" value="ECO:0007669"/>
    <property type="project" value="InterPro"/>
</dbReference>
<dbReference type="EMBL" id="JAPQKL010000004">
    <property type="protein sequence ID" value="KAJ5135399.1"/>
    <property type="molecule type" value="Genomic_DNA"/>
</dbReference>
<evidence type="ECO:0000256" key="9">
    <source>
        <dbReference type="ARBA" id="ARBA00023004"/>
    </source>
</evidence>
<comment type="subcellular location">
    <subcellularLocation>
        <location evidence="2">Membrane</location>
    </subcellularLocation>
</comment>
<evidence type="ECO:0000313" key="14">
    <source>
        <dbReference type="EMBL" id="KAJ5135399.1"/>
    </source>
</evidence>
<keyword evidence="8" id="KW-0560">Oxidoreductase</keyword>
<keyword evidence="15" id="KW-1185">Reference proteome</keyword>
<dbReference type="InterPro" id="IPR002403">
    <property type="entry name" value="Cyt_P450_E_grp-IV"/>
</dbReference>
<evidence type="ECO:0000256" key="7">
    <source>
        <dbReference type="ARBA" id="ARBA00022989"/>
    </source>
</evidence>
<dbReference type="SUPFAM" id="SSF48264">
    <property type="entry name" value="Cytochrome P450"/>
    <property type="match status" value="1"/>
</dbReference>
<dbReference type="Pfam" id="PF00067">
    <property type="entry name" value="p450"/>
    <property type="match status" value="2"/>
</dbReference>
<dbReference type="GO" id="GO:0043386">
    <property type="term" value="P:mycotoxin biosynthetic process"/>
    <property type="evidence" value="ECO:0007669"/>
    <property type="project" value="UniProtKB-ARBA"/>
</dbReference>
<evidence type="ECO:0000313" key="15">
    <source>
        <dbReference type="Proteomes" id="UP001149079"/>
    </source>
</evidence>
<dbReference type="GO" id="GO:0020037">
    <property type="term" value="F:heme binding"/>
    <property type="evidence" value="ECO:0007669"/>
    <property type="project" value="InterPro"/>
</dbReference>
<evidence type="ECO:0000256" key="12">
    <source>
        <dbReference type="PIRSR" id="PIRSR602403-1"/>
    </source>
</evidence>
<dbReference type="PANTHER" id="PTHR24305:SF112">
    <property type="entry name" value="L-ORNITHINE-N5-MONOOXYGENASE (EUROFUNG)"/>
    <property type="match status" value="1"/>
</dbReference>
<dbReference type="CDD" id="cd11061">
    <property type="entry name" value="CYP67-like"/>
    <property type="match status" value="1"/>
</dbReference>
<keyword evidence="6 12" id="KW-0479">Metal-binding</keyword>
<dbReference type="InterPro" id="IPR050121">
    <property type="entry name" value="Cytochrome_P450_monoxygenase"/>
</dbReference>
<protein>
    <submittedName>
        <fullName evidence="14">Uncharacterized protein</fullName>
    </submittedName>
</protein>
<reference evidence="14" key="2">
    <citation type="journal article" date="2023" name="IMA Fungus">
        <title>Comparative genomic study of the Penicillium genus elucidates a diverse pangenome and 15 lateral gene transfer events.</title>
        <authorList>
            <person name="Petersen C."/>
            <person name="Sorensen T."/>
            <person name="Nielsen M.R."/>
            <person name="Sondergaard T.E."/>
            <person name="Sorensen J.L."/>
            <person name="Fitzpatrick D.A."/>
            <person name="Frisvad J.C."/>
            <person name="Nielsen K.L."/>
        </authorList>
    </citation>
    <scope>NUCLEOTIDE SEQUENCE</scope>
    <source>
        <strain evidence="14">IBT 22155</strain>
    </source>
</reference>
<evidence type="ECO:0000256" key="13">
    <source>
        <dbReference type="SAM" id="Phobius"/>
    </source>
</evidence>
<sequence length="575" mass="65362">MSLLIESITHPYILHLLAFICGALTYVAYFFHGEHHMYGFSYIQAHTLLFATSTFLLYRLGSPLIEALLQTLVYDGCFMAGLFGFLLTYRAFLNPLNAFPGPFIARIATFWISFRIKRLRMYKAFEELHEKYGYFVRVGSQEISITHPDAVVDIFGANSVCQKSTWYDISKPQDSVLLRRTFAKHSERRAIWTQAFSVKAVRGYETRFHPYRAKMLSMLDDHAGQPVNITHWLGLYSWDSMSDLSFGHSFGLLDSKDHHWAMKVLDKGMSIIGRHLPMWFVRLGSSVPGGNKDLKAMFKYCHEQMLLRYYVCAPPPQVSGVMNLHLTSLKQAKTEPKVPDVMSTLFVPYKKGALPFDETAIQLLAGESHLLVNAGSDTSRITMICTLFVLARQPELANRLRKELEPYAPKDPDEMLMDDTIMNLDLLNGIVQEALRLYPPSPSHPTRVTPPEGTVIAGRFIPGNTQVMAPQYVIGRDERIFPRATEFIPERWYSLPELVKDKNAIAPFSLGPMNCVGKRLALANIRVTVASFVLRYNLSFPATQADPERAFEDGLYEHFSLQAGPLMLCLEKRHK</sequence>
<dbReference type="PRINTS" id="PR00385">
    <property type="entry name" value="P450"/>
</dbReference>
<dbReference type="PANTHER" id="PTHR24305">
    <property type="entry name" value="CYTOCHROME P450"/>
    <property type="match status" value="1"/>
</dbReference>
<evidence type="ECO:0000256" key="8">
    <source>
        <dbReference type="ARBA" id="ARBA00023002"/>
    </source>
</evidence>
<dbReference type="Gene3D" id="1.10.630.10">
    <property type="entry name" value="Cytochrome P450"/>
    <property type="match status" value="1"/>
</dbReference>
<keyword evidence="4 12" id="KW-0349">Heme</keyword>
<feature type="transmembrane region" description="Helical" evidence="13">
    <location>
        <begin position="72"/>
        <end position="92"/>
    </location>
</feature>
<comment type="similarity">
    <text evidence="3">Belongs to the cytochrome P450 family.</text>
</comment>
<evidence type="ECO:0000256" key="10">
    <source>
        <dbReference type="ARBA" id="ARBA00023033"/>
    </source>
</evidence>
<evidence type="ECO:0000256" key="6">
    <source>
        <dbReference type="ARBA" id="ARBA00022723"/>
    </source>
</evidence>
<keyword evidence="7 13" id="KW-1133">Transmembrane helix</keyword>
<proteinExistence type="inferred from homology"/>
<dbReference type="GO" id="GO:0005506">
    <property type="term" value="F:iron ion binding"/>
    <property type="evidence" value="ECO:0007669"/>
    <property type="project" value="InterPro"/>
</dbReference>
<comment type="caution">
    <text evidence="14">The sequence shown here is derived from an EMBL/GenBank/DDBJ whole genome shotgun (WGS) entry which is preliminary data.</text>
</comment>
<organism evidence="14 15">
    <name type="scientific">Penicillium bovifimosum</name>
    <dbReference type="NCBI Taxonomy" id="126998"/>
    <lineage>
        <taxon>Eukaryota</taxon>
        <taxon>Fungi</taxon>
        <taxon>Dikarya</taxon>
        <taxon>Ascomycota</taxon>
        <taxon>Pezizomycotina</taxon>
        <taxon>Eurotiomycetes</taxon>
        <taxon>Eurotiomycetidae</taxon>
        <taxon>Eurotiales</taxon>
        <taxon>Aspergillaceae</taxon>
        <taxon>Penicillium</taxon>
    </lineage>
</organism>
<name>A0A9W9H0K5_9EURO</name>
<keyword evidence="9 12" id="KW-0408">Iron</keyword>
<keyword evidence="5 13" id="KW-0812">Transmembrane</keyword>
<feature type="transmembrane region" description="Helical" evidence="13">
    <location>
        <begin position="37"/>
        <end position="60"/>
    </location>
</feature>
<dbReference type="OrthoDB" id="6692864at2759"/>
<evidence type="ECO:0000256" key="1">
    <source>
        <dbReference type="ARBA" id="ARBA00001971"/>
    </source>
</evidence>
<accession>A0A9W9H0K5</accession>
<dbReference type="GO" id="GO:0016020">
    <property type="term" value="C:membrane"/>
    <property type="evidence" value="ECO:0007669"/>
    <property type="project" value="UniProtKB-SubCell"/>
</dbReference>
<evidence type="ECO:0000256" key="4">
    <source>
        <dbReference type="ARBA" id="ARBA00022617"/>
    </source>
</evidence>